<evidence type="ECO:0000313" key="6">
    <source>
        <dbReference type="Proteomes" id="UP001172102"/>
    </source>
</evidence>
<dbReference type="PANTHER" id="PTHR12350">
    <property type="entry name" value="HISTONE-LYSINE N-METHYLTRANSFERASE-RELATED"/>
    <property type="match status" value="1"/>
</dbReference>
<name>A0AA40DMI7_9PEZI</name>
<protein>
    <recommendedName>
        <fullName evidence="4">Post-SET domain-containing protein</fullName>
    </recommendedName>
</protein>
<keyword evidence="2" id="KW-0808">Transferase</keyword>
<feature type="domain" description="Post-SET" evidence="4">
    <location>
        <begin position="122"/>
        <end position="138"/>
    </location>
</feature>
<evidence type="ECO:0000256" key="2">
    <source>
        <dbReference type="ARBA" id="ARBA00022679"/>
    </source>
</evidence>
<dbReference type="PROSITE" id="PS50868">
    <property type="entry name" value="POST_SET"/>
    <property type="match status" value="1"/>
</dbReference>
<dbReference type="EMBL" id="JAUKUA010000007">
    <property type="protein sequence ID" value="KAK0705333.1"/>
    <property type="molecule type" value="Genomic_DNA"/>
</dbReference>
<feature type="region of interest" description="Disordered" evidence="3">
    <location>
        <begin position="255"/>
        <end position="281"/>
    </location>
</feature>
<dbReference type="AlphaFoldDB" id="A0AA40DMI7"/>
<keyword evidence="1" id="KW-0489">Methyltransferase</keyword>
<dbReference type="InterPro" id="IPR003616">
    <property type="entry name" value="Post-SET_dom"/>
</dbReference>
<evidence type="ECO:0000256" key="3">
    <source>
        <dbReference type="SAM" id="MobiDB-lite"/>
    </source>
</evidence>
<dbReference type="SUPFAM" id="SSF82199">
    <property type="entry name" value="SET domain"/>
    <property type="match status" value="1"/>
</dbReference>
<sequence>MAAPLTPSWIRPSHPDVQHVIINESEFTSKSHSKVALPPFGLFAKMAFPPCTLATGPTYATVQIGLDKHLNLNSDLLYINHSCEPSLIFDTGNLNILAGPKGLEVGEELTFFYPSSEWFMAQPFDCLCGKSTCRGRIAGARDMTDTQLRGLWLNGHIRQLLEERKAIRPSYNGSGNSFLMVNGTKRTLGNGVADKKENNSGRPEIIDQTAEALREALKNAEKVVEAAQYALNSYVQGKWLTNGALLGVDGAAKTATASSLRRGPTSRELSGEMGGDTSVSI</sequence>
<proteinExistence type="predicted"/>
<accession>A0AA40DMI7</accession>
<organism evidence="5 6">
    <name type="scientific">Lasiosphaeris hirsuta</name>
    <dbReference type="NCBI Taxonomy" id="260670"/>
    <lineage>
        <taxon>Eukaryota</taxon>
        <taxon>Fungi</taxon>
        <taxon>Dikarya</taxon>
        <taxon>Ascomycota</taxon>
        <taxon>Pezizomycotina</taxon>
        <taxon>Sordariomycetes</taxon>
        <taxon>Sordariomycetidae</taxon>
        <taxon>Sordariales</taxon>
        <taxon>Lasiosphaeriaceae</taxon>
        <taxon>Lasiosphaeris</taxon>
    </lineage>
</organism>
<evidence type="ECO:0000256" key="1">
    <source>
        <dbReference type="ARBA" id="ARBA00022603"/>
    </source>
</evidence>
<dbReference type="InterPro" id="IPR046341">
    <property type="entry name" value="SET_dom_sf"/>
</dbReference>
<evidence type="ECO:0000259" key="4">
    <source>
        <dbReference type="PROSITE" id="PS50868"/>
    </source>
</evidence>
<dbReference type="PANTHER" id="PTHR12350:SF19">
    <property type="entry name" value="SET DOMAIN-CONTAINING PROTEIN"/>
    <property type="match status" value="1"/>
</dbReference>
<dbReference type="GO" id="GO:0032259">
    <property type="term" value="P:methylation"/>
    <property type="evidence" value="ECO:0007669"/>
    <property type="project" value="UniProtKB-KW"/>
</dbReference>
<evidence type="ECO:0000313" key="5">
    <source>
        <dbReference type="EMBL" id="KAK0705333.1"/>
    </source>
</evidence>
<reference evidence="5" key="1">
    <citation type="submission" date="2023-06" db="EMBL/GenBank/DDBJ databases">
        <title>Genome-scale phylogeny and comparative genomics of the fungal order Sordariales.</title>
        <authorList>
            <consortium name="Lawrence Berkeley National Laboratory"/>
            <person name="Hensen N."/>
            <person name="Bonometti L."/>
            <person name="Westerberg I."/>
            <person name="Brannstrom I.O."/>
            <person name="Guillou S."/>
            <person name="Cros-Aarteil S."/>
            <person name="Calhoun S."/>
            <person name="Haridas S."/>
            <person name="Kuo A."/>
            <person name="Mondo S."/>
            <person name="Pangilinan J."/>
            <person name="Riley R."/>
            <person name="Labutti K."/>
            <person name="Andreopoulos B."/>
            <person name="Lipzen A."/>
            <person name="Chen C."/>
            <person name="Yanf M."/>
            <person name="Daum C."/>
            <person name="Ng V."/>
            <person name="Clum A."/>
            <person name="Steindorff A."/>
            <person name="Ohm R."/>
            <person name="Martin F."/>
            <person name="Silar P."/>
            <person name="Natvig D."/>
            <person name="Lalanne C."/>
            <person name="Gautier V."/>
            <person name="Ament-Velasquez S.L."/>
            <person name="Kruys A."/>
            <person name="Hutchinson M.I."/>
            <person name="Powell A.J."/>
            <person name="Barry K."/>
            <person name="Miller A.N."/>
            <person name="Grigoriev I.V."/>
            <person name="Debuchy R."/>
            <person name="Gladieux P."/>
            <person name="Thoren M.H."/>
            <person name="Johannesson H."/>
        </authorList>
    </citation>
    <scope>NUCLEOTIDE SEQUENCE</scope>
    <source>
        <strain evidence="5">SMH4607-1</strain>
    </source>
</reference>
<keyword evidence="6" id="KW-1185">Reference proteome</keyword>
<comment type="caution">
    <text evidence="5">The sequence shown here is derived from an EMBL/GenBank/DDBJ whole genome shotgun (WGS) entry which is preliminary data.</text>
</comment>
<dbReference type="Gene3D" id="2.170.270.10">
    <property type="entry name" value="SET domain"/>
    <property type="match status" value="1"/>
</dbReference>
<gene>
    <name evidence="5" type="ORF">B0H67DRAFT_497973</name>
</gene>
<dbReference type="InterPro" id="IPR053201">
    <property type="entry name" value="Flavunoidine_N-MTase"/>
</dbReference>
<dbReference type="Proteomes" id="UP001172102">
    <property type="component" value="Unassembled WGS sequence"/>
</dbReference>
<dbReference type="GO" id="GO:0008168">
    <property type="term" value="F:methyltransferase activity"/>
    <property type="evidence" value="ECO:0007669"/>
    <property type="project" value="UniProtKB-KW"/>
</dbReference>